<dbReference type="EMBL" id="SJPN01000006">
    <property type="protein sequence ID" value="TWT98389.1"/>
    <property type="molecule type" value="Genomic_DNA"/>
</dbReference>
<name>A0A5C6AFK3_9BACT</name>
<protein>
    <submittedName>
        <fullName evidence="2">Uncharacterized protein</fullName>
    </submittedName>
</protein>
<evidence type="ECO:0000313" key="3">
    <source>
        <dbReference type="Proteomes" id="UP000320176"/>
    </source>
</evidence>
<keyword evidence="3" id="KW-1185">Reference proteome</keyword>
<reference evidence="2 3" key="1">
    <citation type="submission" date="2019-02" db="EMBL/GenBank/DDBJ databases">
        <title>Deep-cultivation of Planctomycetes and their phenomic and genomic characterization uncovers novel biology.</title>
        <authorList>
            <person name="Wiegand S."/>
            <person name="Jogler M."/>
            <person name="Boedeker C."/>
            <person name="Pinto D."/>
            <person name="Vollmers J."/>
            <person name="Rivas-Marin E."/>
            <person name="Kohn T."/>
            <person name="Peeters S.H."/>
            <person name="Heuer A."/>
            <person name="Rast P."/>
            <person name="Oberbeckmann S."/>
            <person name="Bunk B."/>
            <person name="Jeske O."/>
            <person name="Meyerdierks A."/>
            <person name="Storesund J.E."/>
            <person name="Kallscheuer N."/>
            <person name="Luecker S."/>
            <person name="Lage O.M."/>
            <person name="Pohl T."/>
            <person name="Merkel B.J."/>
            <person name="Hornburger P."/>
            <person name="Mueller R.-W."/>
            <person name="Bruemmer F."/>
            <person name="Labrenz M."/>
            <person name="Spormann A.M."/>
            <person name="Op Den Camp H."/>
            <person name="Overmann J."/>
            <person name="Amann R."/>
            <person name="Jetten M.S.M."/>
            <person name="Mascher T."/>
            <person name="Medema M.H."/>
            <person name="Devos D.P."/>
            <person name="Kaster A.-K."/>
            <person name="Ovreas L."/>
            <person name="Rohde M."/>
            <person name="Galperin M.Y."/>
            <person name="Jogler C."/>
        </authorList>
    </citation>
    <scope>NUCLEOTIDE SEQUENCE [LARGE SCALE GENOMIC DNA]</scope>
    <source>
        <strain evidence="2 3">Pla52n</strain>
    </source>
</reference>
<evidence type="ECO:0000313" key="2">
    <source>
        <dbReference type="EMBL" id="TWT98389.1"/>
    </source>
</evidence>
<accession>A0A5C6AFK3</accession>
<dbReference type="RefSeq" id="WP_146521976.1">
    <property type="nucleotide sequence ID" value="NZ_CP151726.1"/>
</dbReference>
<evidence type="ECO:0000256" key="1">
    <source>
        <dbReference type="SAM" id="Phobius"/>
    </source>
</evidence>
<keyword evidence="1" id="KW-0472">Membrane</keyword>
<dbReference type="AlphaFoldDB" id="A0A5C6AFK3"/>
<organism evidence="2 3">
    <name type="scientific">Stieleria varia</name>
    <dbReference type="NCBI Taxonomy" id="2528005"/>
    <lineage>
        <taxon>Bacteria</taxon>
        <taxon>Pseudomonadati</taxon>
        <taxon>Planctomycetota</taxon>
        <taxon>Planctomycetia</taxon>
        <taxon>Pirellulales</taxon>
        <taxon>Pirellulaceae</taxon>
        <taxon>Stieleria</taxon>
    </lineage>
</organism>
<feature type="transmembrane region" description="Helical" evidence="1">
    <location>
        <begin position="12"/>
        <end position="30"/>
    </location>
</feature>
<keyword evidence="1" id="KW-0812">Transmembrane</keyword>
<sequence length="129" mass="14575">MIRRLSIRYRITTLLAVVASFAILFGYAQWRRASLVRESEALELLGVRVLWADQLHGALWPVVPEKAEFAFTEVSPDEIQIADTIYTLEQAKIQHDAIMERLKHLGVPHVVPIKNGKRQTTMVATGAEP</sequence>
<dbReference type="Proteomes" id="UP000320176">
    <property type="component" value="Unassembled WGS sequence"/>
</dbReference>
<dbReference type="OrthoDB" id="9982858at2"/>
<gene>
    <name evidence="2" type="ORF">Pla52n_49020</name>
</gene>
<proteinExistence type="predicted"/>
<keyword evidence="1" id="KW-1133">Transmembrane helix</keyword>
<comment type="caution">
    <text evidence="2">The sequence shown here is derived from an EMBL/GenBank/DDBJ whole genome shotgun (WGS) entry which is preliminary data.</text>
</comment>